<keyword evidence="1" id="KW-0812">Transmembrane</keyword>
<evidence type="ECO:0000256" key="1">
    <source>
        <dbReference type="SAM" id="Phobius"/>
    </source>
</evidence>
<feature type="transmembrane region" description="Helical" evidence="1">
    <location>
        <begin position="465"/>
        <end position="485"/>
    </location>
</feature>
<dbReference type="Pfam" id="PF16949">
    <property type="entry name" value="ABC_tran_2"/>
    <property type="match status" value="1"/>
</dbReference>
<organism evidence="2 3">
    <name type="scientific">Lujinxingia vulgaris</name>
    <dbReference type="NCBI Taxonomy" id="2600176"/>
    <lineage>
        <taxon>Bacteria</taxon>
        <taxon>Deltaproteobacteria</taxon>
        <taxon>Bradymonadales</taxon>
        <taxon>Lujinxingiaceae</taxon>
        <taxon>Lujinxingia</taxon>
    </lineage>
</organism>
<feature type="transmembrane region" description="Helical" evidence="1">
    <location>
        <begin position="28"/>
        <end position="48"/>
    </location>
</feature>
<gene>
    <name evidence="2" type="ORF">FRC96_08730</name>
</gene>
<feature type="transmembrane region" description="Helical" evidence="1">
    <location>
        <begin position="380"/>
        <end position="403"/>
    </location>
</feature>
<evidence type="ECO:0000313" key="3">
    <source>
        <dbReference type="Proteomes" id="UP000321046"/>
    </source>
</evidence>
<feature type="transmembrane region" description="Helical" evidence="1">
    <location>
        <begin position="251"/>
        <end position="272"/>
    </location>
</feature>
<keyword evidence="1" id="KW-0472">Membrane</keyword>
<feature type="transmembrane region" description="Helical" evidence="1">
    <location>
        <begin position="538"/>
        <end position="559"/>
    </location>
</feature>
<dbReference type="InterPro" id="IPR031599">
    <property type="entry name" value="ABC_tran_2"/>
</dbReference>
<protein>
    <submittedName>
        <fullName evidence="2">Uncharacterized protein</fullName>
    </submittedName>
</protein>
<feature type="transmembrane region" description="Helical" evidence="1">
    <location>
        <begin position="351"/>
        <end position="368"/>
    </location>
</feature>
<dbReference type="RefSeq" id="WP_146974115.1">
    <property type="nucleotide sequence ID" value="NZ_VOSL01000043.1"/>
</dbReference>
<reference evidence="2 3" key="1">
    <citation type="submission" date="2019-08" db="EMBL/GenBank/DDBJ databases">
        <title>Bradymonadales sp. TMQ2.</title>
        <authorList>
            <person name="Liang Q."/>
        </authorList>
    </citation>
    <scope>NUCLEOTIDE SEQUENCE [LARGE SCALE GENOMIC DNA]</scope>
    <source>
        <strain evidence="2 3">TMQ2</strain>
    </source>
</reference>
<feature type="transmembrane region" description="Helical" evidence="1">
    <location>
        <begin position="68"/>
        <end position="92"/>
    </location>
</feature>
<sequence>MILDLIGIKLRMVRGTLRSDEGRLRGPFFAVLSLMFAAALFRSGHFIVTQSLMLEPVGELLVQRLLAITLLVFFGLLVFSNIVTSFSSFYLADDLEFLMAQPIPKDAMFTSRFLEAMLQSSWVIILFGVPLFSAIGYGMGAHWSFYPYLVLVLIPFVAIPTGLASILALLVTNILAANRTRDAALFFGLVGFATLFVVIRSVQPERLLNPESFDSIGELMRLLSVPTTSYLPSDWVINMLAPMLFGTRGQWMWSATFLALTPLALYFISAWLHRPLYFRGYTKTQEGRHGGGLMTIARNWAVERSRRAGGDYHERMAKLRALGEQPLSSLKALVHKDQAVFMRDASQWSQLLIVVAIIIIYLVNFKYFEIAANEALLGDVGLSFFNLAACSFVTVTLCGRFLFPAVSVEGRSFWLILQAPISLERFLVGKWLGSLAPIVIIGQLLIWSSNLLVGTPFLTCLLSGIQILVITVICAAVAVGMGALYPQFHNPNAAKIASSFGAVIFMISCIFLTLMLLGMWFYPSMTITQPERFGSLSFGLWAIAALGIVIAAFTPVIALKAGASSLRARF</sequence>
<proteinExistence type="predicted"/>
<keyword evidence="1" id="KW-1133">Transmembrane helix</keyword>
<dbReference type="OrthoDB" id="56319at2"/>
<feature type="transmembrane region" description="Helical" evidence="1">
    <location>
        <begin position="497"/>
        <end position="522"/>
    </location>
</feature>
<feature type="transmembrane region" description="Helical" evidence="1">
    <location>
        <begin position="183"/>
        <end position="202"/>
    </location>
</feature>
<feature type="transmembrane region" description="Helical" evidence="1">
    <location>
        <begin position="431"/>
        <end position="453"/>
    </location>
</feature>
<feature type="transmembrane region" description="Helical" evidence="1">
    <location>
        <begin position="113"/>
        <end position="139"/>
    </location>
</feature>
<dbReference type="AlphaFoldDB" id="A0A5C6X4M1"/>
<name>A0A5C6X4M1_9DELT</name>
<comment type="caution">
    <text evidence="2">The sequence shown here is derived from an EMBL/GenBank/DDBJ whole genome shotgun (WGS) entry which is preliminary data.</text>
</comment>
<evidence type="ECO:0000313" key="2">
    <source>
        <dbReference type="EMBL" id="TXD36798.1"/>
    </source>
</evidence>
<dbReference type="Proteomes" id="UP000321046">
    <property type="component" value="Unassembled WGS sequence"/>
</dbReference>
<feature type="transmembrane region" description="Helical" evidence="1">
    <location>
        <begin position="145"/>
        <end position="171"/>
    </location>
</feature>
<accession>A0A5C6X4M1</accession>
<dbReference type="EMBL" id="VOSL01000043">
    <property type="protein sequence ID" value="TXD36798.1"/>
    <property type="molecule type" value="Genomic_DNA"/>
</dbReference>